<dbReference type="Proteomes" id="UP000050795">
    <property type="component" value="Unassembled WGS sequence"/>
</dbReference>
<evidence type="ECO:0000313" key="1">
    <source>
        <dbReference type="Proteomes" id="UP000050795"/>
    </source>
</evidence>
<dbReference type="WBParaSite" id="TREG1_92310.1">
    <property type="protein sequence ID" value="TREG1_92310.1"/>
    <property type="gene ID" value="TREG1_92310"/>
</dbReference>
<proteinExistence type="predicted"/>
<accession>A0AA85KEV7</accession>
<evidence type="ECO:0000313" key="2">
    <source>
        <dbReference type="WBParaSite" id="TREG1_92310.1"/>
    </source>
</evidence>
<sequence length="100" mass="11762">MRQMKKKLGSQQSQLYKHTFPNVNAENVMNTIFPQLNLYSDYLQDTTCGPHLTDLQSHSTINSKYKILPIIRLICFCKLNEFWQYRIQITTISCSLFVLN</sequence>
<dbReference type="AlphaFoldDB" id="A0AA85KEV7"/>
<organism evidence="1 2">
    <name type="scientific">Trichobilharzia regenti</name>
    <name type="common">Nasal bird schistosome</name>
    <dbReference type="NCBI Taxonomy" id="157069"/>
    <lineage>
        <taxon>Eukaryota</taxon>
        <taxon>Metazoa</taxon>
        <taxon>Spiralia</taxon>
        <taxon>Lophotrochozoa</taxon>
        <taxon>Platyhelminthes</taxon>
        <taxon>Trematoda</taxon>
        <taxon>Digenea</taxon>
        <taxon>Strigeidida</taxon>
        <taxon>Schistosomatoidea</taxon>
        <taxon>Schistosomatidae</taxon>
        <taxon>Trichobilharzia</taxon>
    </lineage>
</organism>
<reference evidence="2" key="2">
    <citation type="submission" date="2023-11" db="UniProtKB">
        <authorList>
            <consortium name="WormBaseParasite"/>
        </authorList>
    </citation>
    <scope>IDENTIFICATION</scope>
</reference>
<keyword evidence="1" id="KW-1185">Reference proteome</keyword>
<name>A0AA85KEV7_TRIRE</name>
<reference evidence="1" key="1">
    <citation type="submission" date="2022-06" db="EMBL/GenBank/DDBJ databases">
        <authorList>
            <person name="Berger JAMES D."/>
            <person name="Berger JAMES D."/>
        </authorList>
    </citation>
    <scope>NUCLEOTIDE SEQUENCE [LARGE SCALE GENOMIC DNA]</scope>
</reference>
<protein>
    <submittedName>
        <fullName evidence="2">Uncharacterized protein</fullName>
    </submittedName>
</protein>